<evidence type="ECO:0000313" key="9">
    <source>
        <dbReference type="EMBL" id="NNU80136.1"/>
    </source>
</evidence>
<name>A0A849L1H4_9RHOB</name>
<dbReference type="PANTHER" id="PTHR42810:SF2">
    <property type="entry name" value="PURINE PERMEASE C1399.01C-RELATED"/>
    <property type="match status" value="1"/>
</dbReference>
<dbReference type="AlphaFoldDB" id="A0A849L1H4"/>
<reference evidence="9 10" key="1">
    <citation type="submission" date="2020-05" db="EMBL/GenBank/DDBJ databases">
        <title>Gimesia benthica sp. nov., a novel planctomycete isolated from a deep-sea water sample of the Northwest Indian Ocean.</title>
        <authorList>
            <person name="Wang J."/>
            <person name="Ruan C."/>
            <person name="Song L."/>
            <person name="Zhu Y."/>
            <person name="Li A."/>
            <person name="Zheng X."/>
            <person name="Wang L."/>
            <person name="Lu Z."/>
            <person name="Huang Y."/>
            <person name="Du W."/>
            <person name="Zhou Y."/>
            <person name="Huang L."/>
            <person name="Dai X."/>
        </authorList>
    </citation>
    <scope>NUCLEOTIDE SEQUENCE [LARGE SCALE GENOMIC DNA]</scope>
    <source>
        <strain evidence="9 10">YYQ-30</strain>
    </source>
</reference>
<evidence type="ECO:0000256" key="3">
    <source>
        <dbReference type="ARBA" id="ARBA00022448"/>
    </source>
</evidence>
<feature type="transmembrane region" description="Helical" evidence="7">
    <location>
        <begin position="513"/>
        <end position="535"/>
    </location>
</feature>
<dbReference type="SMART" id="SM00065">
    <property type="entry name" value="GAF"/>
    <property type="match status" value="1"/>
</dbReference>
<feature type="transmembrane region" description="Helical" evidence="7">
    <location>
        <begin position="623"/>
        <end position="642"/>
    </location>
</feature>
<keyword evidence="4 7" id="KW-0812">Transmembrane</keyword>
<gene>
    <name evidence="9" type="ORF">HMH01_06760</name>
</gene>
<feature type="transmembrane region" description="Helical" evidence="7">
    <location>
        <begin position="442"/>
        <end position="461"/>
    </location>
</feature>
<evidence type="ECO:0000313" key="10">
    <source>
        <dbReference type="Proteomes" id="UP000572377"/>
    </source>
</evidence>
<dbReference type="Pfam" id="PF00860">
    <property type="entry name" value="Xan_ur_permease"/>
    <property type="match status" value="1"/>
</dbReference>
<evidence type="ECO:0000256" key="4">
    <source>
        <dbReference type="ARBA" id="ARBA00022692"/>
    </source>
</evidence>
<keyword evidence="6 7" id="KW-0472">Membrane</keyword>
<organism evidence="9 10">
    <name type="scientific">Halovulum dunhuangense</name>
    <dbReference type="NCBI Taxonomy" id="1505036"/>
    <lineage>
        <taxon>Bacteria</taxon>
        <taxon>Pseudomonadati</taxon>
        <taxon>Pseudomonadota</taxon>
        <taxon>Alphaproteobacteria</taxon>
        <taxon>Rhodobacterales</taxon>
        <taxon>Paracoccaceae</taxon>
        <taxon>Halovulum</taxon>
    </lineage>
</organism>
<evidence type="ECO:0000256" key="6">
    <source>
        <dbReference type="ARBA" id="ARBA00023136"/>
    </source>
</evidence>
<accession>A0A849L1H4</accession>
<dbReference type="PANTHER" id="PTHR42810">
    <property type="entry name" value="PURINE PERMEASE C1399.01C-RELATED"/>
    <property type="match status" value="1"/>
</dbReference>
<evidence type="ECO:0000256" key="1">
    <source>
        <dbReference type="ARBA" id="ARBA00004141"/>
    </source>
</evidence>
<sequence length="829" mass="87562">MADDLNTSLSGNGPRDRTLRRLLRKPELERYVLPLLEQAFPPRAVTDLEGEILAGRAEARDGQSARIQVGDEVIGYAWGDRAGDIARAFGALAVQDREIRALGRESLAKYREITMLYALAEKIIGAPDPTRIATIVCEQALRFLHCDSAALMLLSAETGRLEIVANQGAPFHSRATRELGSDVIADVLTSGVGEIVNDVAADSRTLAADNHLSSVVLSALRTNDKTFGVLVAGSEKERHFNASDLQVLNAIGAHAAAAIEVDRLNRDLAETVRKPPDLIYGVNEVPPPGVCLLLAAQHAFLAILSLAYPILIVQEAGGDRAMAAAAVSMTLIAMAVGTVAQSMGSGIVGSGQFAPYVSSGIYIAPALQAARMGGIGMVMTMTMLSGLFSLLLSRFLRRYRWLFPPEVSGVVVMMVGLSIVPVALPRFLGLGSGDEVTTAPEIVVGVFTLGMIVLLSIAPFGRIRLYSTAVGFVLGYALAAFLGLFDATILSAVGDLPLVGLSLVSYERLSFDVALLLPFAVATVASNISDAGLIISSQKTNNAGWTRADTRSLSGGIVATGVSNVVSGALGGAGTNLSGGNISLAAATGATSRRIGLYLAGIFLFMALVPKLTALLALVPSPVLGAGLLYLASHLISSGVSLIASRMLDARRNFVVGIPLLAGVGLIAYSDMLVDAPAWLGMLASSPLALATLLALGLNILLNAGVANHATTRLTLDENLSEHVTRFVSRQGASWGARGEVVRRAAPAITEWCEELHQTLGSDKAALDLHFDDFRLTATIRDPKDPEPRPREIDTEQAAIDRTARAIARRYGCGVRLNTVREIVFDFEH</sequence>
<comment type="similarity">
    <text evidence="2">Belongs to the nucleobase:cation symporter-2 (NCS2) (TC 2.A.40) family.</text>
</comment>
<dbReference type="InterPro" id="IPR029016">
    <property type="entry name" value="GAF-like_dom_sf"/>
</dbReference>
<feature type="transmembrane region" description="Helical" evidence="7">
    <location>
        <begin position="292"/>
        <end position="311"/>
    </location>
</feature>
<dbReference type="Pfam" id="PF13185">
    <property type="entry name" value="GAF_2"/>
    <property type="match status" value="1"/>
</dbReference>
<dbReference type="GO" id="GO:0042907">
    <property type="term" value="F:xanthine transmembrane transporter activity"/>
    <property type="evidence" value="ECO:0007669"/>
    <property type="project" value="TreeGrafter"/>
</dbReference>
<dbReference type="EMBL" id="JABFBC010000001">
    <property type="protein sequence ID" value="NNU80136.1"/>
    <property type="molecule type" value="Genomic_DNA"/>
</dbReference>
<comment type="caution">
    <text evidence="9">The sequence shown here is derived from an EMBL/GenBank/DDBJ whole genome shotgun (WGS) entry which is preliminary data.</text>
</comment>
<dbReference type="InterPro" id="IPR006043">
    <property type="entry name" value="NCS2"/>
</dbReference>
<feature type="transmembrane region" description="Helical" evidence="7">
    <location>
        <begin position="654"/>
        <end position="672"/>
    </location>
</feature>
<feature type="transmembrane region" description="Helical" evidence="7">
    <location>
        <begin position="473"/>
        <end position="493"/>
    </location>
</feature>
<dbReference type="Proteomes" id="UP000572377">
    <property type="component" value="Unassembled WGS sequence"/>
</dbReference>
<dbReference type="SUPFAM" id="SSF55781">
    <property type="entry name" value="GAF domain-like"/>
    <property type="match status" value="1"/>
</dbReference>
<feature type="transmembrane region" description="Helical" evidence="7">
    <location>
        <begin position="369"/>
        <end position="392"/>
    </location>
</feature>
<feature type="transmembrane region" description="Helical" evidence="7">
    <location>
        <begin position="678"/>
        <end position="702"/>
    </location>
</feature>
<proteinExistence type="inferred from homology"/>
<feature type="transmembrane region" description="Helical" evidence="7">
    <location>
        <begin position="595"/>
        <end position="617"/>
    </location>
</feature>
<keyword evidence="3" id="KW-0813">Transport</keyword>
<feature type="transmembrane region" description="Helical" evidence="7">
    <location>
        <begin position="401"/>
        <end position="422"/>
    </location>
</feature>
<keyword evidence="5 7" id="KW-1133">Transmembrane helix</keyword>
<evidence type="ECO:0000256" key="2">
    <source>
        <dbReference type="ARBA" id="ARBA00008821"/>
    </source>
</evidence>
<evidence type="ECO:0000256" key="5">
    <source>
        <dbReference type="ARBA" id="ARBA00022989"/>
    </source>
</evidence>
<comment type="subcellular location">
    <subcellularLocation>
        <location evidence="1">Membrane</location>
        <topology evidence="1">Multi-pass membrane protein</topology>
    </subcellularLocation>
</comment>
<evidence type="ECO:0000259" key="8">
    <source>
        <dbReference type="SMART" id="SM00065"/>
    </source>
</evidence>
<dbReference type="InterPro" id="IPR003018">
    <property type="entry name" value="GAF"/>
</dbReference>
<evidence type="ECO:0000256" key="7">
    <source>
        <dbReference type="SAM" id="Phobius"/>
    </source>
</evidence>
<feature type="transmembrane region" description="Helical" evidence="7">
    <location>
        <begin position="323"/>
        <end position="349"/>
    </location>
</feature>
<keyword evidence="10" id="KW-1185">Reference proteome</keyword>
<dbReference type="Gene3D" id="3.30.450.40">
    <property type="match status" value="1"/>
</dbReference>
<dbReference type="RefSeq" id="WP_171323635.1">
    <property type="nucleotide sequence ID" value="NZ_JABFBC010000001.1"/>
</dbReference>
<protein>
    <submittedName>
        <fullName evidence="9">GAF domain-containing protein</fullName>
    </submittedName>
</protein>
<dbReference type="GO" id="GO:0005886">
    <property type="term" value="C:plasma membrane"/>
    <property type="evidence" value="ECO:0007669"/>
    <property type="project" value="TreeGrafter"/>
</dbReference>
<feature type="domain" description="GAF" evidence="8">
    <location>
        <begin position="128"/>
        <end position="269"/>
    </location>
</feature>